<dbReference type="Proteomes" id="UP000192911">
    <property type="component" value="Unassembled WGS sequence"/>
</dbReference>
<gene>
    <name evidence="3" type="ORF">SAMN06295900_108133</name>
</gene>
<reference evidence="4" key="1">
    <citation type="submission" date="2017-04" db="EMBL/GenBank/DDBJ databases">
        <authorList>
            <person name="Varghese N."/>
            <person name="Submissions S."/>
        </authorList>
    </citation>
    <scope>NUCLEOTIDE SEQUENCE [LARGE SCALE GENOMIC DNA]</scope>
    <source>
        <strain evidence="4">Ballard 720</strain>
    </source>
</reference>
<name>A0A1X7FAJ4_TRICW</name>
<dbReference type="AlphaFoldDB" id="A0A1X7FAJ4"/>
<evidence type="ECO:0000313" key="4">
    <source>
        <dbReference type="Proteomes" id="UP000192911"/>
    </source>
</evidence>
<feature type="compositionally biased region" description="Low complexity" evidence="1">
    <location>
        <begin position="33"/>
        <end position="46"/>
    </location>
</feature>
<proteinExistence type="predicted"/>
<dbReference type="GeneID" id="95550299"/>
<keyword evidence="2" id="KW-0732">Signal</keyword>
<feature type="region of interest" description="Disordered" evidence="1">
    <location>
        <begin position="24"/>
        <end position="91"/>
    </location>
</feature>
<dbReference type="RefSeq" id="WP_085228475.1">
    <property type="nucleotide sequence ID" value="NZ_BSQD01000010.1"/>
</dbReference>
<evidence type="ECO:0000256" key="1">
    <source>
        <dbReference type="SAM" id="MobiDB-lite"/>
    </source>
</evidence>
<dbReference type="STRING" id="28094.SAMN06295900_108133"/>
<protein>
    <recommendedName>
        <fullName evidence="5">Lipoprotein-attachment site-containing protein</fullName>
    </recommendedName>
</protein>
<evidence type="ECO:0000256" key="2">
    <source>
        <dbReference type="SAM" id="SignalP"/>
    </source>
</evidence>
<evidence type="ECO:0008006" key="5">
    <source>
        <dbReference type="Google" id="ProtNLM"/>
    </source>
</evidence>
<dbReference type="PROSITE" id="PS51257">
    <property type="entry name" value="PROKAR_LIPOPROTEIN"/>
    <property type="match status" value="1"/>
</dbReference>
<evidence type="ECO:0000313" key="3">
    <source>
        <dbReference type="EMBL" id="SMF49179.1"/>
    </source>
</evidence>
<dbReference type="EMBL" id="FXAH01000008">
    <property type="protein sequence ID" value="SMF49179.1"/>
    <property type="molecule type" value="Genomic_DNA"/>
</dbReference>
<organism evidence="3 4">
    <name type="scientific">Trinickia caryophylli</name>
    <name type="common">Paraburkholderia caryophylli</name>
    <dbReference type="NCBI Taxonomy" id="28094"/>
    <lineage>
        <taxon>Bacteria</taxon>
        <taxon>Pseudomonadati</taxon>
        <taxon>Pseudomonadota</taxon>
        <taxon>Betaproteobacteria</taxon>
        <taxon>Burkholderiales</taxon>
        <taxon>Burkholderiaceae</taxon>
        <taxon>Trinickia</taxon>
    </lineage>
</organism>
<keyword evidence="4" id="KW-1185">Reference proteome</keyword>
<feature type="signal peptide" evidence="2">
    <location>
        <begin position="1"/>
        <end position="19"/>
    </location>
</feature>
<sequence>MSRLSKRAGALAASMAALAALGGCEHGPGYVKPTATTAHAGTAAPPEFGTAGAPGTIEQLAPDAAPSSSGRPSEHGRPPGGNRLGEPDMRG</sequence>
<feature type="chain" id="PRO_5012575421" description="Lipoprotein-attachment site-containing protein" evidence="2">
    <location>
        <begin position="20"/>
        <end position="91"/>
    </location>
</feature>
<accession>A0A1X7FAJ4</accession>